<dbReference type="KEGG" id="cjap:GWK36_00795"/>
<organism evidence="1 2">
    <name type="scientific">Caldichromatium japonicum</name>
    <dbReference type="NCBI Taxonomy" id="2699430"/>
    <lineage>
        <taxon>Bacteria</taxon>
        <taxon>Pseudomonadati</taxon>
        <taxon>Pseudomonadota</taxon>
        <taxon>Gammaproteobacteria</taxon>
        <taxon>Chromatiales</taxon>
        <taxon>Chromatiaceae</taxon>
        <taxon>Caldichromatium</taxon>
    </lineage>
</organism>
<evidence type="ECO:0000313" key="2">
    <source>
        <dbReference type="Proteomes" id="UP000502699"/>
    </source>
</evidence>
<dbReference type="AlphaFoldDB" id="A0A6G7VGN1"/>
<sequence length="109" mass="11948">MHALVSPEFFDKLVTHASAEKAYTFAQGTAGTNPLKDDVRRGFRFGSILFEEYFGTVTLSTGDTVRLIPEKEGIAFPLGTFDAFRTGTSKNLDQPFAGINLPSPEFQPT</sequence>
<proteinExistence type="predicted"/>
<name>A0A6G7VGN1_9GAMM</name>
<dbReference type="Pfam" id="PF03864">
    <property type="entry name" value="Phage_cap_E"/>
    <property type="match status" value="1"/>
</dbReference>
<evidence type="ECO:0000313" key="1">
    <source>
        <dbReference type="EMBL" id="QIK39036.1"/>
    </source>
</evidence>
<dbReference type="Proteomes" id="UP000502699">
    <property type="component" value="Chromosome"/>
</dbReference>
<keyword evidence="2" id="KW-1185">Reference proteome</keyword>
<protein>
    <submittedName>
        <fullName evidence="1">Uncharacterized protein</fullName>
    </submittedName>
</protein>
<reference evidence="2" key="1">
    <citation type="submission" date="2020-01" db="EMBL/GenBank/DDBJ databases">
        <title>Caldichromatium gen. nov., sp. nov., a thermophilic purple sulfur bacterium member of the family Chromatiaceae isolated from Nakabusa hot spring, Japan.</title>
        <authorList>
            <person name="Saini M.K."/>
            <person name="Hanada S."/>
            <person name="Tank M."/>
        </authorList>
    </citation>
    <scope>NUCLEOTIDE SEQUENCE [LARGE SCALE GENOMIC DNA]</scope>
    <source>
        <strain evidence="2">No.7</strain>
    </source>
</reference>
<dbReference type="EMBL" id="CP048029">
    <property type="protein sequence ID" value="QIK39036.1"/>
    <property type="molecule type" value="Genomic_DNA"/>
</dbReference>
<accession>A0A6G7VGN1</accession>
<gene>
    <name evidence="1" type="ORF">GWK36_00795</name>
</gene>
<dbReference type="InterPro" id="IPR005564">
    <property type="entry name" value="Major_capsid_GpE"/>
</dbReference>